<protein>
    <submittedName>
        <fullName evidence="2">Uncharacterized protein</fullName>
    </submittedName>
</protein>
<feature type="compositionally biased region" description="Polar residues" evidence="1">
    <location>
        <begin position="73"/>
        <end position="83"/>
    </location>
</feature>
<dbReference type="EMBL" id="KC513605">
    <property type="protein sequence ID" value="AGE95187.1"/>
    <property type="molecule type" value="Genomic_DNA"/>
</dbReference>
<organism evidence="2">
    <name type="scientific">Encephalitozoon cuniculi</name>
    <name type="common">Microsporidian parasite</name>
    <dbReference type="NCBI Taxonomy" id="6035"/>
    <lineage>
        <taxon>Eukaryota</taxon>
        <taxon>Fungi</taxon>
        <taxon>Fungi incertae sedis</taxon>
        <taxon>Microsporidia</taxon>
        <taxon>Unikaryonidae</taxon>
        <taxon>Encephalitozoon</taxon>
    </lineage>
</organism>
<dbReference type="AlphaFoldDB" id="M1K7F5"/>
<sequence length="107" mass="12449">MHEAVERTLFLAIMYRRRPTRKEQAKERRSPKCPMFMRKYDTTIRRLIAGESTMVYGTFFEDSEDSRAGSKKTALNTNRTGYRTRNAGDGRESEKRASWLLGDACTM</sequence>
<reference evidence="2" key="1">
    <citation type="journal article" date="2013" name="Eukaryot. Cell">
        <title>Extremely Reduced Levels of Heterozygosity in the Vertebrate Pathogen Encephalitozoon cuniculi.</title>
        <authorList>
            <person name="Selman M."/>
            <person name="Sak B."/>
            <person name="Kvac M."/>
            <person name="Farinelli L."/>
            <person name="Weiss L.M."/>
            <person name="Corradi N."/>
        </authorList>
    </citation>
    <scope>NUCLEOTIDE SEQUENCE</scope>
</reference>
<name>M1K7F5_ENCCN</name>
<evidence type="ECO:0000313" key="2">
    <source>
        <dbReference type="EMBL" id="AGE95187.1"/>
    </source>
</evidence>
<feature type="region of interest" description="Disordered" evidence="1">
    <location>
        <begin position="69"/>
        <end position="93"/>
    </location>
</feature>
<gene>
    <name evidence="2" type="ORF">ECU08_0820</name>
</gene>
<proteinExistence type="predicted"/>
<accession>M1K7F5</accession>
<evidence type="ECO:0000256" key="1">
    <source>
        <dbReference type="SAM" id="MobiDB-lite"/>
    </source>
</evidence>